<evidence type="ECO:0000256" key="2">
    <source>
        <dbReference type="SAM" id="SignalP"/>
    </source>
</evidence>
<organism evidence="3 4">
    <name type="scientific">Piscinibacter terrae</name>
    <dbReference type="NCBI Taxonomy" id="2496871"/>
    <lineage>
        <taxon>Bacteria</taxon>
        <taxon>Pseudomonadati</taxon>
        <taxon>Pseudomonadota</taxon>
        <taxon>Betaproteobacteria</taxon>
        <taxon>Burkholderiales</taxon>
        <taxon>Sphaerotilaceae</taxon>
        <taxon>Piscinibacter</taxon>
    </lineage>
</organism>
<feature type="chain" id="PRO_5018180745" evidence="2">
    <location>
        <begin position="27"/>
        <end position="184"/>
    </location>
</feature>
<gene>
    <name evidence="3" type="ORF">DZC73_06540</name>
</gene>
<dbReference type="OrthoDB" id="5297272at2"/>
<dbReference type="Proteomes" id="UP000267464">
    <property type="component" value="Unassembled WGS sequence"/>
</dbReference>
<feature type="compositionally biased region" description="Polar residues" evidence="1">
    <location>
        <begin position="172"/>
        <end position="184"/>
    </location>
</feature>
<keyword evidence="2" id="KW-0732">Signal</keyword>
<evidence type="ECO:0000256" key="1">
    <source>
        <dbReference type="SAM" id="MobiDB-lite"/>
    </source>
</evidence>
<dbReference type="AlphaFoldDB" id="A0A3N7K0W9"/>
<evidence type="ECO:0000313" key="4">
    <source>
        <dbReference type="Proteomes" id="UP000267464"/>
    </source>
</evidence>
<dbReference type="RefSeq" id="WP_124539341.1">
    <property type="nucleotide sequence ID" value="NZ_QUSW01000001.1"/>
</dbReference>
<reference evidence="3 4" key="2">
    <citation type="submission" date="2018-12" db="EMBL/GenBank/DDBJ databases">
        <title>Rhizobacter gummiphilus sp. nov., a rubber-degrading bacterium isolated from the soil of a botanical garden in Japan.</title>
        <authorList>
            <person name="Shunsuke S.S."/>
        </authorList>
    </citation>
    <scope>NUCLEOTIDE SEQUENCE [LARGE SCALE GENOMIC DNA]</scope>
    <source>
        <strain evidence="3 4">S-16</strain>
    </source>
</reference>
<sequence length="184" mass="19182">MLRSRLAGAAGLLVATLSLGLSPAHATDALKAKPKAAAAKPAAKKPATVVLPAATPEQIEAAKLVYYGHYECGERQLVDIAESAKDAGYVEVKHGKETYLMKPVLSSTGALRLEDVKDRTLMVQIANKSMLLDVKAGHRIVDDCVSPKQRELMEEAARAKAAAGPASAPGQDVNSAGSSAPVTK</sequence>
<accession>A0A3N7K0W9</accession>
<comment type="caution">
    <text evidence="3">The sequence shown here is derived from an EMBL/GenBank/DDBJ whole genome shotgun (WGS) entry which is preliminary data.</text>
</comment>
<feature type="region of interest" description="Disordered" evidence="1">
    <location>
        <begin position="152"/>
        <end position="184"/>
    </location>
</feature>
<name>A0A3N7K0W9_9BURK</name>
<keyword evidence="4" id="KW-1185">Reference proteome</keyword>
<reference evidence="3 4" key="1">
    <citation type="submission" date="2018-08" db="EMBL/GenBank/DDBJ databases">
        <authorList>
            <person name="Khan S.A."/>
            <person name="Jeon C.O."/>
            <person name="Chun B.H."/>
            <person name="Jeong S.E."/>
        </authorList>
    </citation>
    <scope>NUCLEOTIDE SEQUENCE [LARGE SCALE GENOMIC DNA]</scope>
    <source>
        <strain evidence="3 4">S-16</strain>
    </source>
</reference>
<dbReference type="EMBL" id="QUSW01000001">
    <property type="protein sequence ID" value="RQP26649.1"/>
    <property type="molecule type" value="Genomic_DNA"/>
</dbReference>
<feature type="signal peptide" evidence="2">
    <location>
        <begin position="1"/>
        <end position="26"/>
    </location>
</feature>
<feature type="compositionally biased region" description="Low complexity" evidence="1">
    <location>
        <begin position="159"/>
        <end position="168"/>
    </location>
</feature>
<proteinExistence type="predicted"/>
<evidence type="ECO:0000313" key="3">
    <source>
        <dbReference type="EMBL" id="RQP26649.1"/>
    </source>
</evidence>
<protein>
    <submittedName>
        <fullName evidence="3">Uncharacterized protein</fullName>
    </submittedName>
</protein>